<feature type="compositionally biased region" description="Polar residues" evidence="1">
    <location>
        <begin position="62"/>
        <end position="71"/>
    </location>
</feature>
<proteinExistence type="predicted"/>
<dbReference type="AlphaFoldDB" id="A0AAE1G998"/>
<keyword evidence="3" id="KW-1185">Reference proteome</keyword>
<dbReference type="EMBL" id="JAWQEG010000621">
    <property type="protein sequence ID" value="KAK3887600.1"/>
    <property type="molecule type" value="Genomic_DNA"/>
</dbReference>
<reference evidence="2" key="1">
    <citation type="submission" date="2023-10" db="EMBL/GenBank/DDBJ databases">
        <title>Genome assemblies of two species of porcelain crab, Petrolisthes cinctipes and Petrolisthes manimaculis (Anomura: Porcellanidae).</title>
        <authorList>
            <person name="Angst P."/>
        </authorList>
    </citation>
    <scope>NUCLEOTIDE SEQUENCE</scope>
    <source>
        <strain evidence="2">PB745_01</strain>
        <tissue evidence="2">Gill</tissue>
    </source>
</reference>
<evidence type="ECO:0000256" key="1">
    <source>
        <dbReference type="SAM" id="MobiDB-lite"/>
    </source>
</evidence>
<name>A0AAE1G998_PETCI</name>
<sequence length="126" mass="13825">MGHGKKYAWATWNSFPQLTDSFLTLTTTPVSIQVDTMHCIERCYSMTEPVHTWTSRPERNSSPRGTPSRASHQPIFLGTAYEEISLPGWLCLGAGLGPLAHASITNKLGLAANNGWILRTALDNTP</sequence>
<gene>
    <name evidence="2" type="ORF">Pcinc_008304</name>
</gene>
<organism evidence="2 3">
    <name type="scientific">Petrolisthes cinctipes</name>
    <name type="common">Flat porcelain crab</name>
    <dbReference type="NCBI Taxonomy" id="88211"/>
    <lineage>
        <taxon>Eukaryota</taxon>
        <taxon>Metazoa</taxon>
        <taxon>Ecdysozoa</taxon>
        <taxon>Arthropoda</taxon>
        <taxon>Crustacea</taxon>
        <taxon>Multicrustacea</taxon>
        <taxon>Malacostraca</taxon>
        <taxon>Eumalacostraca</taxon>
        <taxon>Eucarida</taxon>
        <taxon>Decapoda</taxon>
        <taxon>Pleocyemata</taxon>
        <taxon>Anomura</taxon>
        <taxon>Galatheoidea</taxon>
        <taxon>Porcellanidae</taxon>
        <taxon>Petrolisthes</taxon>
    </lineage>
</organism>
<evidence type="ECO:0000313" key="3">
    <source>
        <dbReference type="Proteomes" id="UP001286313"/>
    </source>
</evidence>
<comment type="caution">
    <text evidence="2">The sequence shown here is derived from an EMBL/GenBank/DDBJ whole genome shotgun (WGS) entry which is preliminary data.</text>
</comment>
<dbReference type="Proteomes" id="UP001286313">
    <property type="component" value="Unassembled WGS sequence"/>
</dbReference>
<protein>
    <submittedName>
        <fullName evidence="2">Uncharacterized protein</fullName>
    </submittedName>
</protein>
<evidence type="ECO:0000313" key="2">
    <source>
        <dbReference type="EMBL" id="KAK3887600.1"/>
    </source>
</evidence>
<accession>A0AAE1G998</accession>
<feature type="region of interest" description="Disordered" evidence="1">
    <location>
        <begin position="52"/>
        <end position="71"/>
    </location>
</feature>